<protein>
    <recommendedName>
        <fullName evidence="1">ATP-dependent DNA helicase</fullName>
        <ecNumber evidence="1">5.6.2.3</ecNumber>
    </recommendedName>
</protein>
<evidence type="ECO:0000259" key="3">
    <source>
        <dbReference type="Pfam" id="PF21530"/>
    </source>
</evidence>
<dbReference type="SUPFAM" id="SSF52540">
    <property type="entry name" value="P-loop containing nucleoside triphosphate hydrolases"/>
    <property type="match status" value="2"/>
</dbReference>
<keyword evidence="1" id="KW-0547">Nucleotide-binding</keyword>
<accession>A0AAV0HAG9</accession>
<dbReference type="GO" id="GO:0000723">
    <property type="term" value="P:telomere maintenance"/>
    <property type="evidence" value="ECO:0007669"/>
    <property type="project" value="InterPro"/>
</dbReference>
<dbReference type="GO" id="GO:0006281">
    <property type="term" value="P:DNA repair"/>
    <property type="evidence" value="ECO:0007669"/>
    <property type="project" value="UniProtKB-KW"/>
</dbReference>
<comment type="caution">
    <text evidence="4">The sequence shown here is derived from an EMBL/GenBank/DDBJ whole genome shotgun (WGS) entry which is preliminary data.</text>
</comment>
<evidence type="ECO:0000313" key="5">
    <source>
        <dbReference type="Proteomes" id="UP001154282"/>
    </source>
</evidence>
<keyword evidence="1" id="KW-0067">ATP-binding</keyword>
<evidence type="ECO:0000313" key="4">
    <source>
        <dbReference type="EMBL" id="CAI0382275.1"/>
    </source>
</evidence>
<comment type="catalytic activity">
    <reaction evidence="1">
        <text>ATP + H2O = ADP + phosphate + H(+)</text>
        <dbReference type="Rhea" id="RHEA:13065"/>
        <dbReference type="ChEBI" id="CHEBI:15377"/>
        <dbReference type="ChEBI" id="CHEBI:15378"/>
        <dbReference type="ChEBI" id="CHEBI:30616"/>
        <dbReference type="ChEBI" id="CHEBI:43474"/>
        <dbReference type="ChEBI" id="CHEBI:456216"/>
        <dbReference type="EC" id="5.6.2.3"/>
    </reaction>
</comment>
<feature type="domain" description="DNA helicase Pif1-like DEAD-box helicase" evidence="2">
    <location>
        <begin position="5"/>
        <end position="227"/>
    </location>
</feature>
<reference evidence="4" key="1">
    <citation type="submission" date="2022-08" db="EMBL/GenBank/DDBJ databases">
        <authorList>
            <person name="Gutierrez-Valencia J."/>
        </authorList>
    </citation>
    <scope>NUCLEOTIDE SEQUENCE</scope>
</reference>
<keyword evidence="1" id="KW-0234">DNA repair</keyword>
<sequence>MLHSLNDKQLHVYTAGINSVHNNIGTPFFLYGHGGTGNTYVYNAIIARLRSQGKIFILVASSGIAATLLPNATTTHSRFKIPLILDATSTCPIKHGTYLAELVALASLIIWDEAPMTHRNAFEAVERTLCDIMGVPLNGPRYKPFGGKTILFGGDFRQTLPVITEAGREQTVDGYLRRSSLWSSFALMHLSANMRIAGSLPNERQQLHGYTFSEWVLALGNGQLKTEAFKEDSPADWIQIPELFLIQHEGNHIEAIAENIYESFDTNYRHPAYLKNRAIVAPRNATVSQINDYMMQRVPGDSKTYYSSDSLLQSTDTSSTFDECYPTEFLNTLTFNGVPNHEVTLKKNTPVMLLRNLNPALGLCNGTRIMITVLGDNFIKGNIMGGSYDTDEVIIPRIVLNVENSKWPFILKRRQFPVRTCYAMTINKSQGQTLGKVGIYLPELVFSHGQLYVGVSRVRSATGLRMLIENPAEIPNNYTRNIVFAEAFSDILTG</sequence>
<dbReference type="Gene3D" id="3.40.50.300">
    <property type="entry name" value="P-loop containing nucleotide triphosphate hydrolases"/>
    <property type="match status" value="2"/>
</dbReference>
<dbReference type="CDD" id="cd18809">
    <property type="entry name" value="SF1_C_RecD"/>
    <property type="match status" value="1"/>
</dbReference>
<dbReference type="InterPro" id="IPR049163">
    <property type="entry name" value="Pif1-like_2B_dom"/>
</dbReference>
<dbReference type="InterPro" id="IPR027417">
    <property type="entry name" value="P-loop_NTPase"/>
</dbReference>
<keyword evidence="1" id="KW-0347">Helicase</keyword>
<dbReference type="Pfam" id="PF05970">
    <property type="entry name" value="PIF1"/>
    <property type="match status" value="1"/>
</dbReference>
<dbReference type="GO" id="GO:0043139">
    <property type="term" value="F:5'-3' DNA helicase activity"/>
    <property type="evidence" value="ECO:0007669"/>
    <property type="project" value="UniProtKB-EC"/>
</dbReference>
<evidence type="ECO:0000259" key="2">
    <source>
        <dbReference type="Pfam" id="PF05970"/>
    </source>
</evidence>
<dbReference type="Proteomes" id="UP001154282">
    <property type="component" value="Unassembled WGS sequence"/>
</dbReference>
<dbReference type="EMBL" id="CAMGYJ010000002">
    <property type="protein sequence ID" value="CAI0382275.1"/>
    <property type="molecule type" value="Genomic_DNA"/>
</dbReference>
<organism evidence="4 5">
    <name type="scientific">Linum tenue</name>
    <dbReference type="NCBI Taxonomy" id="586396"/>
    <lineage>
        <taxon>Eukaryota</taxon>
        <taxon>Viridiplantae</taxon>
        <taxon>Streptophyta</taxon>
        <taxon>Embryophyta</taxon>
        <taxon>Tracheophyta</taxon>
        <taxon>Spermatophyta</taxon>
        <taxon>Magnoliopsida</taxon>
        <taxon>eudicotyledons</taxon>
        <taxon>Gunneridae</taxon>
        <taxon>Pentapetalae</taxon>
        <taxon>rosids</taxon>
        <taxon>fabids</taxon>
        <taxon>Malpighiales</taxon>
        <taxon>Linaceae</taxon>
        <taxon>Linum</taxon>
    </lineage>
</organism>
<keyword evidence="1" id="KW-0227">DNA damage</keyword>
<comment type="similarity">
    <text evidence="1">Belongs to the helicase family.</text>
</comment>
<dbReference type="PANTHER" id="PTHR10492">
    <property type="match status" value="1"/>
</dbReference>
<feature type="domain" description="DNA helicase Pif1-like 2B" evidence="3">
    <location>
        <begin position="328"/>
        <end position="374"/>
    </location>
</feature>
<proteinExistence type="inferred from homology"/>
<name>A0AAV0HAG9_9ROSI</name>
<dbReference type="InterPro" id="IPR010285">
    <property type="entry name" value="DNA_helicase_pif1-like_DEAD"/>
</dbReference>
<dbReference type="GO" id="GO:0006310">
    <property type="term" value="P:DNA recombination"/>
    <property type="evidence" value="ECO:0007669"/>
    <property type="project" value="UniProtKB-KW"/>
</dbReference>
<dbReference type="Pfam" id="PF21530">
    <property type="entry name" value="Pif1_2B_dom"/>
    <property type="match status" value="1"/>
</dbReference>
<dbReference type="GO" id="GO:0016787">
    <property type="term" value="F:hydrolase activity"/>
    <property type="evidence" value="ECO:0007669"/>
    <property type="project" value="UniProtKB-KW"/>
</dbReference>
<evidence type="ECO:0000256" key="1">
    <source>
        <dbReference type="RuleBase" id="RU363044"/>
    </source>
</evidence>
<keyword evidence="5" id="KW-1185">Reference proteome</keyword>
<dbReference type="PANTHER" id="PTHR10492:SF57">
    <property type="entry name" value="ATP-DEPENDENT DNA HELICASE"/>
    <property type="match status" value="1"/>
</dbReference>
<comment type="cofactor">
    <cofactor evidence="1">
        <name>Mg(2+)</name>
        <dbReference type="ChEBI" id="CHEBI:18420"/>
    </cofactor>
</comment>
<keyword evidence="1" id="KW-0233">DNA recombination</keyword>
<keyword evidence="1" id="KW-0378">Hydrolase</keyword>
<dbReference type="AlphaFoldDB" id="A0AAV0HAG9"/>
<dbReference type="GO" id="GO:0005524">
    <property type="term" value="F:ATP binding"/>
    <property type="evidence" value="ECO:0007669"/>
    <property type="project" value="UniProtKB-KW"/>
</dbReference>
<gene>
    <name evidence="4" type="ORF">LITE_LOCUS3504</name>
</gene>
<dbReference type="EC" id="5.6.2.3" evidence="1"/>